<dbReference type="EMBL" id="JAPDDS010000010">
    <property type="protein sequence ID" value="MCW1886378.1"/>
    <property type="molecule type" value="Genomic_DNA"/>
</dbReference>
<dbReference type="Gene3D" id="3.40.1580.10">
    <property type="entry name" value="SMI1/KNR4-like"/>
    <property type="match status" value="1"/>
</dbReference>
<dbReference type="RefSeq" id="WP_264502335.1">
    <property type="nucleotide sequence ID" value="NZ_JAPDDS010000010.1"/>
</dbReference>
<feature type="domain" description="Knr4/Smi1-like" evidence="1">
    <location>
        <begin position="30"/>
        <end position="162"/>
    </location>
</feature>
<comment type="caution">
    <text evidence="2">The sequence shown here is derived from an EMBL/GenBank/DDBJ whole genome shotgun (WGS) entry which is preliminary data.</text>
</comment>
<gene>
    <name evidence="2" type="ORF">OKA04_16695</name>
</gene>
<evidence type="ECO:0000313" key="3">
    <source>
        <dbReference type="Proteomes" id="UP001207930"/>
    </source>
</evidence>
<dbReference type="Pfam" id="PF09346">
    <property type="entry name" value="SMI1_KNR4"/>
    <property type="match status" value="1"/>
</dbReference>
<evidence type="ECO:0000313" key="2">
    <source>
        <dbReference type="EMBL" id="MCW1886378.1"/>
    </source>
</evidence>
<accession>A0ABT3FS09</accession>
<proteinExistence type="predicted"/>
<protein>
    <submittedName>
        <fullName evidence="2">SMI1/KNR4 family protein</fullName>
    </submittedName>
</protein>
<dbReference type="SUPFAM" id="SSF160631">
    <property type="entry name" value="SMI1/KNR4-like"/>
    <property type="match status" value="1"/>
</dbReference>
<sequence>MSSAQDQTRDIIDLIWDREKYYIVSACESAPSREDLLAFAARYGVTFPEDYLAHASNYFGGLYLVVNEEIWPRHKAGDVGPFWSFLYGVFTHALSDEAPEWMQLGPVAEEFREMGHQVVPFLKIIGDADVYCFDANGSIQRWLHEEDAFEPYEGGFFDLLRQEFLELDERRKRKEAGGETSP</sequence>
<dbReference type="InterPro" id="IPR037883">
    <property type="entry name" value="Knr4/Smi1-like_sf"/>
</dbReference>
<organism evidence="2 3">
    <name type="scientific">Luteolibacter flavescens</name>
    <dbReference type="NCBI Taxonomy" id="1859460"/>
    <lineage>
        <taxon>Bacteria</taxon>
        <taxon>Pseudomonadati</taxon>
        <taxon>Verrucomicrobiota</taxon>
        <taxon>Verrucomicrobiia</taxon>
        <taxon>Verrucomicrobiales</taxon>
        <taxon>Verrucomicrobiaceae</taxon>
        <taxon>Luteolibacter</taxon>
    </lineage>
</organism>
<reference evidence="2 3" key="1">
    <citation type="submission" date="2022-10" db="EMBL/GenBank/DDBJ databases">
        <title>Luteolibacter flavescens strain MCCC 1K03193, whole genome shotgun sequencing project.</title>
        <authorList>
            <person name="Zhao G."/>
            <person name="Shen L."/>
        </authorList>
    </citation>
    <scope>NUCLEOTIDE SEQUENCE [LARGE SCALE GENOMIC DNA]</scope>
    <source>
        <strain evidence="2 3">MCCC 1K03193</strain>
    </source>
</reference>
<dbReference type="Proteomes" id="UP001207930">
    <property type="component" value="Unassembled WGS sequence"/>
</dbReference>
<keyword evidence="3" id="KW-1185">Reference proteome</keyword>
<dbReference type="SMART" id="SM00860">
    <property type="entry name" value="SMI1_KNR4"/>
    <property type="match status" value="1"/>
</dbReference>
<dbReference type="InterPro" id="IPR018958">
    <property type="entry name" value="Knr4/Smi1-like_dom"/>
</dbReference>
<evidence type="ECO:0000259" key="1">
    <source>
        <dbReference type="SMART" id="SM00860"/>
    </source>
</evidence>
<name>A0ABT3FS09_9BACT</name>